<dbReference type="InParanoid" id="A0A2K1IAD6"/>
<reference evidence="1 3" key="2">
    <citation type="journal article" date="2018" name="Plant J.">
        <title>The Physcomitrella patens chromosome-scale assembly reveals moss genome structure and evolution.</title>
        <authorList>
            <person name="Lang D."/>
            <person name="Ullrich K.K."/>
            <person name="Murat F."/>
            <person name="Fuchs J."/>
            <person name="Jenkins J."/>
            <person name="Haas F.B."/>
            <person name="Piednoel M."/>
            <person name="Gundlach H."/>
            <person name="Van Bel M."/>
            <person name="Meyberg R."/>
            <person name="Vives C."/>
            <person name="Morata J."/>
            <person name="Symeonidi A."/>
            <person name="Hiss M."/>
            <person name="Muchero W."/>
            <person name="Kamisugi Y."/>
            <person name="Saleh O."/>
            <person name="Blanc G."/>
            <person name="Decker E.L."/>
            <person name="van Gessel N."/>
            <person name="Grimwood J."/>
            <person name="Hayes R.D."/>
            <person name="Graham S.W."/>
            <person name="Gunter L.E."/>
            <person name="McDaniel S.F."/>
            <person name="Hoernstein S.N.W."/>
            <person name="Larsson A."/>
            <person name="Li F.W."/>
            <person name="Perroud P.F."/>
            <person name="Phillips J."/>
            <person name="Ranjan P."/>
            <person name="Rokshar D.S."/>
            <person name="Rothfels C.J."/>
            <person name="Schneider L."/>
            <person name="Shu S."/>
            <person name="Stevenson D.W."/>
            <person name="Thummler F."/>
            <person name="Tillich M."/>
            <person name="Villarreal Aguilar J.C."/>
            <person name="Widiez T."/>
            <person name="Wong G.K."/>
            <person name="Wymore A."/>
            <person name="Zhang Y."/>
            <person name="Zimmer A.D."/>
            <person name="Quatrano R.S."/>
            <person name="Mayer K.F.X."/>
            <person name="Goodstein D."/>
            <person name="Casacuberta J.M."/>
            <person name="Vandepoele K."/>
            <person name="Reski R."/>
            <person name="Cuming A.C."/>
            <person name="Tuskan G.A."/>
            <person name="Maumus F."/>
            <person name="Salse J."/>
            <person name="Schmutz J."/>
            <person name="Rensing S.A."/>
        </authorList>
    </citation>
    <scope>NUCLEOTIDE SEQUENCE [LARGE SCALE GENOMIC DNA]</scope>
    <source>
        <strain evidence="2 3">cv. Gransden 2004</strain>
    </source>
</reference>
<dbReference type="Proteomes" id="UP000006727">
    <property type="component" value="Chromosome 27"/>
</dbReference>
<name>A0A2K1IAD6_PHYPA</name>
<reference evidence="1 3" key="1">
    <citation type="journal article" date="2008" name="Science">
        <title>The Physcomitrella genome reveals evolutionary insights into the conquest of land by plants.</title>
        <authorList>
            <person name="Rensing S."/>
            <person name="Lang D."/>
            <person name="Zimmer A."/>
            <person name="Terry A."/>
            <person name="Salamov A."/>
            <person name="Shapiro H."/>
            <person name="Nishiyama T."/>
            <person name="Perroud P.-F."/>
            <person name="Lindquist E."/>
            <person name="Kamisugi Y."/>
            <person name="Tanahashi T."/>
            <person name="Sakakibara K."/>
            <person name="Fujita T."/>
            <person name="Oishi K."/>
            <person name="Shin-I T."/>
            <person name="Kuroki Y."/>
            <person name="Toyoda A."/>
            <person name="Suzuki Y."/>
            <person name="Hashimoto A."/>
            <person name="Yamaguchi K."/>
            <person name="Sugano A."/>
            <person name="Kohara Y."/>
            <person name="Fujiyama A."/>
            <person name="Anterola A."/>
            <person name="Aoki S."/>
            <person name="Ashton N."/>
            <person name="Barbazuk W.B."/>
            <person name="Barker E."/>
            <person name="Bennetzen J."/>
            <person name="Bezanilla M."/>
            <person name="Blankenship R."/>
            <person name="Cho S.H."/>
            <person name="Dutcher S."/>
            <person name="Estelle M."/>
            <person name="Fawcett J.A."/>
            <person name="Gundlach H."/>
            <person name="Hanada K."/>
            <person name="Heyl A."/>
            <person name="Hicks K.A."/>
            <person name="Hugh J."/>
            <person name="Lohr M."/>
            <person name="Mayer K."/>
            <person name="Melkozernov A."/>
            <person name="Murata T."/>
            <person name="Nelson D."/>
            <person name="Pils B."/>
            <person name="Prigge M."/>
            <person name="Reiss B."/>
            <person name="Renner T."/>
            <person name="Rombauts S."/>
            <person name="Rushton P."/>
            <person name="Sanderfoot A."/>
            <person name="Schween G."/>
            <person name="Shiu S.-H."/>
            <person name="Stueber K."/>
            <person name="Theodoulou F.L."/>
            <person name="Tu H."/>
            <person name="Van de Peer Y."/>
            <person name="Verrier P.J."/>
            <person name="Waters E."/>
            <person name="Wood A."/>
            <person name="Yang L."/>
            <person name="Cove D."/>
            <person name="Cuming A."/>
            <person name="Hasebe M."/>
            <person name="Lucas S."/>
            <person name="Mishler D.B."/>
            <person name="Reski R."/>
            <person name="Grigoriev I."/>
            <person name="Quatrano R.S."/>
            <person name="Boore J.L."/>
        </authorList>
    </citation>
    <scope>NUCLEOTIDE SEQUENCE [LARGE SCALE GENOMIC DNA]</scope>
    <source>
        <strain evidence="2 3">cv. Gransden 2004</strain>
    </source>
</reference>
<gene>
    <name evidence="1" type="ORF">PHYPA_030816</name>
</gene>
<dbReference type="AlphaFoldDB" id="A0A2K1IAD6"/>
<dbReference type="EMBL" id="ABEU02000027">
    <property type="protein sequence ID" value="PNR26242.1"/>
    <property type="molecule type" value="Genomic_DNA"/>
</dbReference>
<dbReference type="Gramene" id="Pp3c27_2606V3.1">
    <property type="protein sequence ID" value="PAC:32952229.CDS.1"/>
    <property type="gene ID" value="Pp3c27_2606"/>
</dbReference>
<proteinExistence type="predicted"/>
<accession>A0A2K1IAD6</accession>
<dbReference type="EnsemblPlants" id="Pp3c27_2606V3.1">
    <property type="protein sequence ID" value="PAC:32952229.CDS.1"/>
    <property type="gene ID" value="Pp3c27_2606"/>
</dbReference>
<reference evidence="2" key="3">
    <citation type="submission" date="2020-12" db="UniProtKB">
        <authorList>
            <consortium name="EnsemblPlants"/>
        </authorList>
    </citation>
    <scope>IDENTIFICATION</scope>
</reference>
<organism evidence="1">
    <name type="scientific">Physcomitrium patens</name>
    <name type="common">Spreading-leaved earth moss</name>
    <name type="synonym">Physcomitrella patens</name>
    <dbReference type="NCBI Taxonomy" id="3218"/>
    <lineage>
        <taxon>Eukaryota</taxon>
        <taxon>Viridiplantae</taxon>
        <taxon>Streptophyta</taxon>
        <taxon>Embryophyta</taxon>
        <taxon>Bryophyta</taxon>
        <taxon>Bryophytina</taxon>
        <taxon>Bryopsida</taxon>
        <taxon>Funariidae</taxon>
        <taxon>Funariales</taxon>
        <taxon>Funariaceae</taxon>
        <taxon>Physcomitrium</taxon>
    </lineage>
</organism>
<evidence type="ECO:0000313" key="2">
    <source>
        <dbReference type="EnsemblPlants" id="PAC:32952229.CDS.1"/>
    </source>
</evidence>
<evidence type="ECO:0000313" key="1">
    <source>
        <dbReference type="EMBL" id="PNR26242.1"/>
    </source>
</evidence>
<evidence type="ECO:0000313" key="3">
    <source>
        <dbReference type="Proteomes" id="UP000006727"/>
    </source>
</evidence>
<keyword evidence="3" id="KW-1185">Reference proteome</keyword>
<protein>
    <submittedName>
        <fullName evidence="1 2">Uncharacterized protein</fullName>
    </submittedName>
</protein>
<sequence length="79" mass="9521">MRNVALEKFIWWYCALHLRQFCLFPNPFPRTLNTINPHTFYFQSTLEMHVGVVWRGRFSRASFHGCFITIIYEECCAAW</sequence>